<dbReference type="InterPro" id="IPR004516">
    <property type="entry name" value="HisRS/HisZ"/>
</dbReference>
<dbReference type="AlphaFoldDB" id="A0A4Y9XZH1"/>
<dbReference type="InterPro" id="IPR004154">
    <property type="entry name" value="Anticodon-bd"/>
</dbReference>
<dbReference type="GO" id="GO:0005524">
    <property type="term" value="F:ATP binding"/>
    <property type="evidence" value="ECO:0007669"/>
    <property type="project" value="UniProtKB-KW"/>
</dbReference>
<keyword evidence="5" id="KW-0067">ATP-binding</keyword>
<reference evidence="12 13" key="1">
    <citation type="submission" date="2019-01" db="EMBL/GenBank/DDBJ databases">
        <title>Genome sequencing of the rare red list fungi Fomitopsis rosea.</title>
        <authorList>
            <person name="Buettner E."/>
            <person name="Kellner H."/>
        </authorList>
    </citation>
    <scope>NUCLEOTIDE SEQUENCE [LARGE SCALE GENOMIC DNA]</scope>
    <source>
        <strain evidence="12 13">DSM 105464</strain>
    </source>
</reference>
<dbReference type="PIRSF" id="PIRSF001549">
    <property type="entry name" value="His-tRNA_synth"/>
    <property type="match status" value="1"/>
</dbReference>
<dbReference type="Pfam" id="PF03129">
    <property type="entry name" value="HGTP_anticodon"/>
    <property type="match status" value="1"/>
</dbReference>
<protein>
    <recommendedName>
        <fullName evidence="2">histidine--tRNA ligase</fullName>
        <ecNumber evidence="2">6.1.1.21</ecNumber>
    </recommendedName>
</protein>
<dbReference type="InterPro" id="IPR041715">
    <property type="entry name" value="HisRS-like_core"/>
</dbReference>
<dbReference type="GO" id="GO:0005739">
    <property type="term" value="C:mitochondrion"/>
    <property type="evidence" value="ECO:0007669"/>
    <property type="project" value="TreeGrafter"/>
</dbReference>
<evidence type="ECO:0000256" key="1">
    <source>
        <dbReference type="ARBA" id="ARBA00008226"/>
    </source>
</evidence>
<comment type="catalytic activity">
    <reaction evidence="8">
        <text>tRNA(His) + L-histidine + ATP = L-histidyl-tRNA(His) + AMP + diphosphate + H(+)</text>
        <dbReference type="Rhea" id="RHEA:17313"/>
        <dbReference type="Rhea" id="RHEA-COMP:9665"/>
        <dbReference type="Rhea" id="RHEA-COMP:9689"/>
        <dbReference type="ChEBI" id="CHEBI:15378"/>
        <dbReference type="ChEBI" id="CHEBI:30616"/>
        <dbReference type="ChEBI" id="CHEBI:33019"/>
        <dbReference type="ChEBI" id="CHEBI:57595"/>
        <dbReference type="ChEBI" id="CHEBI:78442"/>
        <dbReference type="ChEBI" id="CHEBI:78527"/>
        <dbReference type="ChEBI" id="CHEBI:456215"/>
        <dbReference type="EC" id="6.1.1.21"/>
    </reaction>
</comment>
<dbReference type="InterPro" id="IPR036621">
    <property type="entry name" value="Anticodon-bd_dom_sf"/>
</dbReference>
<sequence length="549" mass="60383">MASVSAAESLQEEVAQQKALLRDLQNQKADAALIEEAKKKLADLQKSFGLLQSAMKAGGSTKKGRLLLKTPKGTRDYGPSEMHCREFIERTVKDCFTTYGGGCLDTPVFERKDILAGKYGEDAKLIFDLMDQGGEQLALRYDHTVPLARYLAMNGAQATQAKLWQVGKVYRRDNPVISKGRMREFSQADFDIAGIWDVMIPDAELISLLCTILSKLDVGEFTVKINHRKILDGIFEVCGVPADKIRTISSAVDKLDKSPWSEVKHEMTETKGLDPAVADRIGEYVKHKGGPELLETLKADAALMANPSAKAGIEEMAILFGYLKSYKPKKKAKKAQTGQDEEDEEIDESTVGVGSIAAGGRYDNLVGMFTAAAAGESKKAAQLPCVGVSIGLDRVFAIVWPRWVSKGMRSKETMAYVMSAGDGLLNERVELAQELRANGIKVSGTWFSLCSAALANSRGQTDFLFKAKPKLPAQFAAGERDEVPFAIILGETELKEGLVTVKEQYWELVDGKKQKIESADKGVKVKRADLVQWLKDRPIMKDWDSGRFL</sequence>
<dbReference type="SUPFAM" id="SSF55681">
    <property type="entry name" value="Class II aaRS and biotin synthetases"/>
    <property type="match status" value="1"/>
</dbReference>
<evidence type="ECO:0000313" key="12">
    <source>
        <dbReference type="EMBL" id="TFY55480.1"/>
    </source>
</evidence>
<evidence type="ECO:0000256" key="7">
    <source>
        <dbReference type="ARBA" id="ARBA00023146"/>
    </source>
</evidence>
<keyword evidence="3" id="KW-0436">Ligase</keyword>
<dbReference type="PROSITE" id="PS50862">
    <property type="entry name" value="AA_TRNA_LIGASE_II"/>
    <property type="match status" value="1"/>
</dbReference>
<evidence type="ECO:0000256" key="5">
    <source>
        <dbReference type="ARBA" id="ARBA00022840"/>
    </source>
</evidence>
<dbReference type="Proteomes" id="UP000298390">
    <property type="component" value="Unassembled WGS sequence"/>
</dbReference>
<keyword evidence="9" id="KW-0175">Coiled coil</keyword>
<dbReference type="SUPFAM" id="SSF52954">
    <property type="entry name" value="Class II aaRS ABD-related"/>
    <property type="match status" value="1"/>
</dbReference>
<evidence type="ECO:0000259" key="11">
    <source>
        <dbReference type="PROSITE" id="PS51185"/>
    </source>
</evidence>
<keyword evidence="4" id="KW-0547">Nucleotide-binding</keyword>
<evidence type="ECO:0000256" key="8">
    <source>
        <dbReference type="ARBA" id="ARBA00047639"/>
    </source>
</evidence>
<evidence type="ECO:0000256" key="9">
    <source>
        <dbReference type="SAM" id="Coils"/>
    </source>
</evidence>
<evidence type="ECO:0000256" key="3">
    <source>
        <dbReference type="ARBA" id="ARBA00022598"/>
    </source>
</evidence>
<dbReference type="GO" id="GO:0006427">
    <property type="term" value="P:histidyl-tRNA aminoacylation"/>
    <property type="evidence" value="ECO:0007669"/>
    <property type="project" value="TreeGrafter"/>
</dbReference>
<evidence type="ECO:0000256" key="4">
    <source>
        <dbReference type="ARBA" id="ARBA00022741"/>
    </source>
</evidence>
<feature type="domain" description="WHEP-TRS" evidence="11">
    <location>
        <begin position="6"/>
        <end position="62"/>
    </location>
</feature>
<dbReference type="CDD" id="cd00773">
    <property type="entry name" value="HisRS-like_core"/>
    <property type="match status" value="1"/>
</dbReference>
<dbReference type="PANTHER" id="PTHR11476:SF7">
    <property type="entry name" value="HISTIDINE--TRNA LIGASE"/>
    <property type="match status" value="1"/>
</dbReference>
<name>A0A4Y9XZH1_9APHY</name>
<dbReference type="GO" id="GO:0005829">
    <property type="term" value="C:cytosol"/>
    <property type="evidence" value="ECO:0007669"/>
    <property type="project" value="TreeGrafter"/>
</dbReference>
<gene>
    <name evidence="12" type="ORF">EVJ58_g8227</name>
</gene>
<accession>A0A4Y9XZH1</accession>
<keyword evidence="7" id="KW-0030">Aminoacyl-tRNA synthetase</keyword>
<feature type="domain" description="Aminoacyl-transfer RNA synthetases class-II family profile" evidence="10">
    <location>
        <begin position="43"/>
        <end position="399"/>
    </location>
</feature>
<evidence type="ECO:0000313" key="13">
    <source>
        <dbReference type="Proteomes" id="UP000298390"/>
    </source>
</evidence>
<comment type="caution">
    <text evidence="12">The sequence shown here is derived from an EMBL/GenBank/DDBJ whole genome shotgun (WGS) entry which is preliminary data.</text>
</comment>
<dbReference type="PANTHER" id="PTHR11476">
    <property type="entry name" value="HISTIDYL-TRNA SYNTHETASE"/>
    <property type="match status" value="1"/>
</dbReference>
<dbReference type="EMBL" id="SEKV01000587">
    <property type="protein sequence ID" value="TFY55480.1"/>
    <property type="molecule type" value="Genomic_DNA"/>
</dbReference>
<keyword evidence="6" id="KW-0648">Protein biosynthesis</keyword>
<organism evidence="12 13">
    <name type="scientific">Rhodofomes roseus</name>
    <dbReference type="NCBI Taxonomy" id="34475"/>
    <lineage>
        <taxon>Eukaryota</taxon>
        <taxon>Fungi</taxon>
        <taxon>Dikarya</taxon>
        <taxon>Basidiomycota</taxon>
        <taxon>Agaricomycotina</taxon>
        <taxon>Agaricomycetes</taxon>
        <taxon>Polyporales</taxon>
        <taxon>Rhodofomes</taxon>
    </lineage>
</organism>
<dbReference type="InterPro" id="IPR006195">
    <property type="entry name" value="aa-tRNA-synth_II"/>
</dbReference>
<dbReference type="STRING" id="34475.A0A4Y9XZH1"/>
<dbReference type="EC" id="6.1.1.21" evidence="2"/>
<dbReference type="InterPro" id="IPR000738">
    <property type="entry name" value="WHEP-TRS_dom"/>
</dbReference>
<dbReference type="GO" id="GO:0032543">
    <property type="term" value="P:mitochondrial translation"/>
    <property type="evidence" value="ECO:0007669"/>
    <property type="project" value="TreeGrafter"/>
</dbReference>
<dbReference type="InterPro" id="IPR045864">
    <property type="entry name" value="aa-tRNA-synth_II/BPL/LPL"/>
</dbReference>
<proteinExistence type="inferred from homology"/>
<dbReference type="GO" id="GO:0004821">
    <property type="term" value="F:histidine-tRNA ligase activity"/>
    <property type="evidence" value="ECO:0007669"/>
    <property type="project" value="UniProtKB-EC"/>
</dbReference>
<evidence type="ECO:0000256" key="2">
    <source>
        <dbReference type="ARBA" id="ARBA00012815"/>
    </source>
</evidence>
<dbReference type="Pfam" id="PF13393">
    <property type="entry name" value="tRNA-synt_His"/>
    <property type="match status" value="1"/>
</dbReference>
<comment type="similarity">
    <text evidence="1">Belongs to the class-II aminoacyl-tRNA synthetase family.</text>
</comment>
<dbReference type="GO" id="GO:0003723">
    <property type="term" value="F:RNA binding"/>
    <property type="evidence" value="ECO:0007669"/>
    <property type="project" value="TreeGrafter"/>
</dbReference>
<feature type="coiled-coil region" evidence="9">
    <location>
        <begin position="7"/>
        <end position="54"/>
    </location>
</feature>
<dbReference type="Gene3D" id="3.30.930.10">
    <property type="entry name" value="Bira Bifunctional Protein, Domain 2"/>
    <property type="match status" value="1"/>
</dbReference>
<evidence type="ECO:0000259" key="10">
    <source>
        <dbReference type="PROSITE" id="PS50862"/>
    </source>
</evidence>
<dbReference type="PROSITE" id="PS51185">
    <property type="entry name" value="WHEP_TRS_2"/>
    <property type="match status" value="1"/>
</dbReference>
<dbReference type="Gene3D" id="3.40.50.800">
    <property type="entry name" value="Anticodon-binding domain"/>
    <property type="match status" value="1"/>
</dbReference>
<evidence type="ECO:0000256" key="6">
    <source>
        <dbReference type="ARBA" id="ARBA00022917"/>
    </source>
</evidence>